<protein>
    <submittedName>
        <fullName evidence="1">Uncharacterized protein</fullName>
    </submittedName>
</protein>
<sequence>MQLLQRREAAADSVELASVSDSLPAHWRQVLTVHTGQASGMAMVPVTTGPTMFMAPVMPTGPAMATDRAITDRAIIVIIDLREPGLLRAFFVG</sequence>
<reference evidence="1 2" key="1">
    <citation type="submission" date="2014-09" db="EMBL/GenBank/DDBJ databases">
        <title>Draft genome of Bradyrhizobium japonicum Is-34.</title>
        <authorList>
            <person name="Tsurumaru H."/>
            <person name="Yamakawa T."/>
            <person name="Hashimoto S."/>
            <person name="Okizaki K."/>
            <person name="Kanesaki Y."/>
            <person name="Yoshikawa H."/>
            <person name="Yajima S."/>
        </authorList>
    </citation>
    <scope>NUCLEOTIDE SEQUENCE [LARGE SCALE GENOMIC DNA]</scope>
    <source>
        <strain evidence="1 2">Is-34</strain>
    </source>
</reference>
<gene>
    <name evidence="1" type="ORF">MA20_11420</name>
</gene>
<dbReference type="EMBL" id="JRPN01000010">
    <property type="protein sequence ID" value="KGT79502.1"/>
    <property type="molecule type" value="Genomic_DNA"/>
</dbReference>
<evidence type="ECO:0000313" key="1">
    <source>
        <dbReference type="EMBL" id="KGT79502.1"/>
    </source>
</evidence>
<name>A0A0A3XYK8_BRAJP</name>
<dbReference type="Proteomes" id="UP000030377">
    <property type="component" value="Unassembled WGS sequence"/>
</dbReference>
<evidence type="ECO:0000313" key="2">
    <source>
        <dbReference type="Proteomes" id="UP000030377"/>
    </source>
</evidence>
<accession>A0A0A3XYK8</accession>
<proteinExistence type="predicted"/>
<comment type="caution">
    <text evidence="1">The sequence shown here is derived from an EMBL/GenBank/DDBJ whole genome shotgun (WGS) entry which is preliminary data.</text>
</comment>
<dbReference type="AlphaFoldDB" id="A0A0A3XYK8"/>
<organism evidence="1 2">
    <name type="scientific">Bradyrhizobium japonicum</name>
    <dbReference type="NCBI Taxonomy" id="375"/>
    <lineage>
        <taxon>Bacteria</taxon>
        <taxon>Pseudomonadati</taxon>
        <taxon>Pseudomonadota</taxon>
        <taxon>Alphaproteobacteria</taxon>
        <taxon>Hyphomicrobiales</taxon>
        <taxon>Nitrobacteraceae</taxon>
        <taxon>Bradyrhizobium</taxon>
    </lineage>
</organism>